<evidence type="ECO:0000313" key="2">
    <source>
        <dbReference type="EMBL" id="GEU66077.1"/>
    </source>
</evidence>
<protein>
    <submittedName>
        <fullName evidence="2">Retrovirus-related Pol polyprotein from transposon TNT 1-94</fullName>
    </submittedName>
</protein>
<organism evidence="2">
    <name type="scientific">Tanacetum cinerariifolium</name>
    <name type="common">Dalmatian daisy</name>
    <name type="synonym">Chrysanthemum cinerariifolium</name>
    <dbReference type="NCBI Taxonomy" id="118510"/>
    <lineage>
        <taxon>Eukaryota</taxon>
        <taxon>Viridiplantae</taxon>
        <taxon>Streptophyta</taxon>
        <taxon>Embryophyta</taxon>
        <taxon>Tracheophyta</taxon>
        <taxon>Spermatophyta</taxon>
        <taxon>Magnoliopsida</taxon>
        <taxon>eudicotyledons</taxon>
        <taxon>Gunneridae</taxon>
        <taxon>Pentapetalae</taxon>
        <taxon>asterids</taxon>
        <taxon>campanulids</taxon>
        <taxon>Asterales</taxon>
        <taxon>Asteraceae</taxon>
        <taxon>Asteroideae</taxon>
        <taxon>Anthemideae</taxon>
        <taxon>Anthemidinae</taxon>
        <taxon>Tanacetum</taxon>
    </lineage>
</organism>
<evidence type="ECO:0000259" key="1">
    <source>
        <dbReference type="Pfam" id="PF07727"/>
    </source>
</evidence>
<proteinExistence type="predicted"/>
<dbReference type="InterPro" id="IPR013103">
    <property type="entry name" value="RVT_2"/>
</dbReference>
<sequence length="166" mass="18750">MEILSETTSNSSAEQARLVAQGFSQEEGIYYDETFAPVARMEAIKIFLTFATYMNFTVFQMDVKSVFLNRKQKEKVYVKHLGFKSSEFPDYVCKPDKALYGLKQAPSAWYLRGASSFGLWYPKRSGFDLKGNSDLDYASCNMNRKGTSSACQILRGNLGVVQTFFG</sequence>
<reference evidence="2" key="1">
    <citation type="journal article" date="2019" name="Sci. Rep.">
        <title>Draft genome of Tanacetum cinerariifolium, the natural source of mosquito coil.</title>
        <authorList>
            <person name="Yamashiro T."/>
            <person name="Shiraishi A."/>
            <person name="Satake H."/>
            <person name="Nakayama K."/>
        </authorList>
    </citation>
    <scope>NUCLEOTIDE SEQUENCE</scope>
</reference>
<feature type="domain" description="Reverse transcriptase Ty1/copia-type" evidence="1">
    <location>
        <begin position="14"/>
        <end position="110"/>
    </location>
</feature>
<comment type="caution">
    <text evidence="2">The sequence shown here is derived from an EMBL/GenBank/DDBJ whole genome shotgun (WGS) entry which is preliminary data.</text>
</comment>
<gene>
    <name evidence="2" type="ORF">Tci_038055</name>
</gene>
<name>A0A6L2LYP3_TANCI</name>
<dbReference type="EMBL" id="BKCJ010005320">
    <property type="protein sequence ID" value="GEU66077.1"/>
    <property type="molecule type" value="Genomic_DNA"/>
</dbReference>
<dbReference type="AlphaFoldDB" id="A0A6L2LYP3"/>
<accession>A0A6L2LYP3</accession>
<dbReference type="Pfam" id="PF07727">
    <property type="entry name" value="RVT_2"/>
    <property type="match status" value="1"/>
</dbReference>